<evidence type="ECO:0000256" key="1">
    <source>
        <dbReference type="SAM" id="MobiDB-lite"/>
    </source>
</evidence>
<feature type="region of interest" description="Disordered" evidence="1">
    <location>
        <begin position="36"/>
        <end position="62"/>
    </location>
</feature>
<dbReference type="CDD" id="cd00118">
    <property type="entry name" value="LysM"/>
    <property type="match status" value="1"/>
</dbReference>
<name>A0A4C1W4X9_EUMVA</name>
<feature type="domain" description="LysM" evidence="2">
    <location>
        <begin position="62"/>
        <end position="105"/>
    </location>
</feature>
<dbReference type="AlphaFoldDB" id="A0A4C1W4X9"/>
<dbReference type="Pfam" id="PF01476">
    <property type="entry name" value="LysM"/>
    <property type="match status" value="1"/>
</dbReference>
<organism evidence="3 4">
    <name type="scientific">Eumeta variegata</name>
    <name type="common">Bagworm moth</name>
    <name type="synonym">Eumeta japonica</name>
    <dbReference type="NCBI Taxonomy" id="151549"/>
    <lineage>
        <taxon>Eukaryota</taxon>
        <taxon>Metazoa</taxon>
        <taxon>Ecdysozoa</taxon>
        <taxon>Arthropoda</taxon>
        <taxon>Hexapoda</taxon>
        <taxon>Insecta</taxon>
        <taxon>Pterygota</taxon>
        <taxon>Neoptera</taxon>
        <taxon>Endopterygota</taxon>
        <taxon>Lepidoptera</taxon>
        <taxon>Glossata</taxon>
        <taxon>Ditrysia</taxon>
        <taxon>Tineoidea</taxon>
        <taxon>Psychidae</taxon>
        <taxon>Oiketicinae</taxon>
        <taxon>Eumeta</taxon>
    </lineage>
</organism>
<sequence length="119" mass="13546">MEWSGNVEPAYYIIRRQFRAAELYCTVQRTNDAVCIPNPPPSPSHEDEHAKRIPPPPPVKTVTYTVRDRDTLTSVAARFDTTPSELTKLNRLATQFIFPGQTLFVPDKRRGDLSPCPYD</sequence>
<reference evidence="3 4" key="1">
    <citation type="journal article" date="2019" name="Commun. Biol.">
        <title>The bagworm genome reveals a unique fibroin gene that provides high tensile strength.</title>
        <authorList>
            <person name="Kono N."/>
            <person name="Nakamura H."/>
            <person name="Ohtoshi R."/>
            <person name="Tomita M."/>
            <person name="Numata K."/>
            <person name="Arakawa K."/>
        </authorList>
    </citation>
    <scope>NUCLEOTIDE SEQUENCE [LARGE SCALE GENOMIC DNA]</scope>
</reference>
<accession>A0A4C1W4X9</accession>
<dbReference type="EMBL" id="BGZK01000482">
    <property type="protein sequence ID" value="GBP46388.1"/>
    <property type="molecule type" value="Genomic_DNA"/>
</dbReference>
<keyword evidence="4" id="KW-1185">Reference proteome</keyword>
<evidence type="ECO:0000313" key="3">
    <source>
        <dbReference type="EMBL" id="GBP46388.1"/>
    </source>
</evidence>
<dbReference type="InterPro" id="IPR018392">
    <property type="entry name" value="LysM"/>
</dbReference>
<dbReference type="SUPFAM" id="SSF54106">
    <property type="entry name" value="LysM domain"/>
    <property type="match status" value="1"/>
</dbReference>
<dbReference type="PROSITE" id="PS51782">
    <property type="entry name" value="LYSM"/>
    <property type="match status" value="1"/>
</dbReference>
<dbReference type="Proteomes" id="UP000299102">
    <property type="component" value="Unassembled WGS sequence"/>
</dbReference>
<dbReference type="SMART" id="SM00257">
    <property type="entry name" value="LysM"/>
    <property type="match status" value="1"/>
</dbReference>
<comment type="caution">
    <text evidence="3">The sequence shown here is derived from an EMBL/GenBank/DDBJ whole genome shotgun (WGS) entry which is preliminary data.</text>
</comment>
<proteinExistence type="predicted"/>
<dbReference type="OrthoDB" id="26679at2759"/>
<dbReference type="InterPro" id="IPR036779">
    <property type="entry name" value="LysM_dom_sf"/>
</dbReference>
<evidence type="ECO:0000313" key="4">
    <source>
        <dbReference type="Proteomes" id="UP000299102"/>
    </source>
</evidence>
<protein>
    <submittedName>
        <fullName evidence="3">Oxidation resistance protein 1</fullName>
    </submittedName>
</protein>
<evidence type="ECO:0000259" key="2">
    <source>
        <dbReference type="PROSITE" id="PS51782"/>
    </source>
</evidence>
<gene>
    <name evidence="3" type="primary">oxr1</name>
    <name evidence="3" type="ORF">EVAR_36368_1</name>
</gene>
<dbReference type="Gene3D" id="3.10.350.10">
    <property type="entry name" value="LysM domain"/>
    <property type="match status" value="1"/>
</dbReference>